<reference evidence="3" key="1">
    <citation type="journal article" date="2005" name="Appl. Microbiol. Biotechnol.">
        <title>Characterization of Sphingomonas aldehyde dehydrogenase catalyzing the conversion of various aromatic aldehydes to their carboxylic acids.</title>
        <authorList>
            <person name="Peng X."/>
            <person name="Shindo K."/>
            <person name="Kanoh K."/>
            <person name="Inomata Y."/>
            <person name="Choi S.-K."/>
            <person name="Misawa N."/>
        </authorList>
    </citation>
    <scope>NUCLEOTIDE SEQUENCE</scope>
    <source>
        <strain evidence="3">14DN-61</strain>
    </source>
</reference>
<dbReference type="InterPro" id="IPR036663">
    <property type="entry name" value="Fumarylacetoacetase_C_sf"/>
</dbReference>
<proteinExistence type="predicted"/>
<organism evidence="3">
    <name type="scientific">Sphingomonas sp. 14DN-61</name>
    <dbReference type="NCBI Taxonomy" id="310515"/>
    <lineage>
        <taxon>Bacteria</taxon>
        <taxon>Pseudomonadati</taxon>
        <taxon>Pseudomonadota</taxon>
        <taxon>Alphaproteobacteria</taxon>
        <taxon>Sphingomonadales</taxon>
        <taxon>Sphingomonadaceae</taxon>
        <taxon>Sphingomonas</taxon>
    </lineage>
</organism>
<name>Q402C8_9SPHN</name>
<dbReference type="SUPFAM" id="SSF56529">
    <property type="entry name" value="FAH"/>
    <property type="match status" value="1"/>
</dbReference>
<dbReference type="PANTHER" id="PTHR30143:SF0">
    <property type="entry name" value="2-KETO-4-PENTENOATE HYDRATASE"/>
    <property type="match status" value="1"/>
</dbReference>
<dbReference type="GO" id="GO:0008684">
    <property type="term" value="F:2-oxopent-4-enoate hydratase activity"/>
    <property type="evidence" value="ECO:0007669"/>
    <property type="project" value="TreeGrafter"/>
</dbReference>
<gene>
    <name evidence="3" type="primary">phnK</name>
</gene>
<dbReference type="EMBL" id="AB200353">
    <property type="protein sequence ID" value="BAE19972.1"/>
    <property type="molecule type" value="Genomic_DNA"/>
</dbReference>
<protein>
    <submittedName>
        <fullName evidence="3">4-oxolocrotonate decarboxylase</fullName>
    </submittedName>
</protein>
<dbReference type="PANTHER" id="PTHR30143">
    <property type="entry name" value="ACID HYDRATASE"/>
    <property type="match status" value="1"/>
</dbReference>
<evidence type="ECO:0000313" key="3">
    <source>
        <dbReference type="EMBL" id="BAE19972.1"/>
    </source>
</evidence>
<dbReference type="GO" id="GO:0005737">
    <property type="term" value="C:cytoplasm"/>
    <property type="evidence" value="ECO:0007669"/>
    <property type="project" value="TreeGrafter"/>
</dbReference>
<keyword evidence="1" id="KW-0456">Lyase</keyword>
<feature type="domain" description="Fumarylacetoacetase-like C-terminal" evidence="2">
    <location>
        <begin position="101"/>
        <end position="270"/>
    </location>
</feature>
<evidence type="ECO:0000259" key="2">
    <source>
        <dbReference type="Pfam" id="PF01557"/>
    </source>
</evidence>
<dbReference type="Gene3D" id="3.90.850.10">
    <property type="entry name" value="Fumarylacetoacetase-like, C-terminal domain"/>
    <property type="match status" value="1"/>
</dbReference>
<sequence length="272" mass="29084">MSRSILFPHVQHRPKAMDKLERYAEILDSAALHARATPQLTHTDPDLSVADAYRVQQLSVDRRLARGERRIGVKMGLTSRAKMLQVGVDEVAWGRLTDAMLIEEGTAMSRARFVHPRVEPEVAFLMKAPLAGKVTAAAALAAVEAIAPAMEIIDSRYENFKFALSDVIADNTSSSGLVIGSWNDPAMDFSNLGVYLEIDGEVKQIGSTAAILGHPLRSLVAAARLVAEAGEEISVGDIVMAGGITAAPNLAPGQTVRTTVQGLGSVMFQVEA</sequence>
<evidence type="ECO:0000256" key="1">
    <source>
        <dbReference type="ARBA" id="ARBA00023239"/>
    </source>
</evidence>
<dbReference type="AlphaFoldDB" id="Q402C8"/>
<dbReference type="InterPro" id="IPR050772">
    <property type="entry name" value="Hydratase-Decarb/MhpD_sf"/>
</dbReference>
<dbReference type="InterPro" id="IPR011234">
    <property type="entry name" value="Fumarylacetoacetase-like_C"/>
</dbReference>
<accession>Q402C8</accession>
<dbReference type="Pfam" id="PF01557">
    <property type="entry name" value="FAA_hydrolase"/>
    <property type="match status" value="1"/>
</dbReference>